<sequence length="62" mass="7272">MTYVSEIKLKCFSFYLSYFCYQQNTRGWLRCLPRNHIRTQTVKKLSSDLPPEIILTIGGPQS</sequence>
<accession>A6HHB6</accession>
<protein>
    <submittedName>
        <fullName evidence="1">RCG32479</fullName>
    </submittedName>
</protein>
<dbReference type="AlphaFoldDB" id="A6HHB6"/>
<dbReference type="Proteomes" id="UP000234681">
    <property type="component" value="Chromosome 10"/>
</dbReference>
<evidence type="ECO:0000313" key="2">
    <source>
        <dbReference type="Proteomes" id="UP000234681"/>
    </source>
</evidence>
<organism evidence="1 2">
    <name type="scientific">Rattus norvegicus</name>
    <name type="common">Rat</name>
    <dbReference type="NCBI Taxonomy" id="10116"/>
    <lineage>
        <taxon>Eukaryota</taxon>
        <taxon>Metazoa</taxon>
        <taxon>Chordata</taxon>
        <taxon>Craniata</taxon>
        <taxon>Vertebrata</taxon>
        <taxon>Euteleostomi</taxon>
        <taxon>Mammalia</taxon>
        <taxon>Eutheria</taxon>
        <taxon>Euarchontoglires</taxon>
        <taxon>Glires</taxon>
        <taxon>Rodentia</taxon>
        <taxon>Myomorpha</taxon>
        <taxon>Muroidea</taxon>
        <taxon>Muridae</taxon>
        <taxon>Murinae</taxon>
        <taxon>Rattus</taxon>
    </lineage>
</organism>
<gene>
    <name evidence="1" type="ORF">rCG_32479</name>
</gene>
<name>A6HHB6_RAT</name>
<proteinExistence type="predicted"/>
<dbReference type="EMBL" id="CH473948">
    <property type="protein sequence ID" value="EDM05421.1"/>
    <property type="molecule type" value="Genomic_DNA"/>
</dbReference>
<evidence type="ECO:0000313" key="1">
    <source>
        <dbReference type="EMBL" id="EDM05421.1"/>
    </source>
</evidence>
<reference evidence="1 2" key="1">
    <citation type="submission" date="2005-07" db="EMBL/GenBank/DDBJ databases">
        <authorList>
            <person name="Mural R.J."/>
            <person name="Li P.W."/>
            <person name="Adams M.D."/>
            <person name="Amanatides P.G."/>
            <person name="Baden-Tillson H."/>
            <person name="Barnstead M."/>
            <person name="Chin S.H."/>
            <person name="Dew I."/>
            <person name="Evans C.A."/>
            <person name="Ferriera S."/>
            <person name="Flanigan M."/>
            <person name="Fosler C."/>
            <person name="Glodek A."/>
            <person name="Gu Z."/>
            <person name="Holt R.A."/>
            <person name="Jennings D."/>
            <person name="Kraft C.L."/>
            <person name="Lu F."/>
            <person name="Nguyen T."/>
            <person name="Nusskern D.R."/>
            <person name="Pfannkoch C.M."/>
            <person name="Sitter C."/>
            <person name="Sutton G.G."/>
            <person name="Venter J.C."/>
            <person name="Wang Z."/>
            <person name="Woodage T."/>
            <person name="Zheng X.H."/>
            <person name="Zhong F."/>
        </authorList>
    </citation>
    <scope>NUCLEOTIDE SEQUENCE [LARGE SCALE GENOMIC DNA]</scope>
    <source>
        <strain>BN</strain>
        <strain evidence="2">Sprague-Dawley</strain>
    </source>
</reference>